<name>A0A4Q0VLS4_9LACO</name>
<dbReference type="InterPro" id="IPR009012">
    <property type="entry name" value="GrpE_head"/>
</dbReference>
<dbReference type="PANTHER" id="PTHR21237">
    <property type="entry name" value="GRPE PROTEIN"/>
    <property type="match status" value="1"/>
</dbReference>
<comment type="similarity">
    <text evidence="2 10 12">Belongs to the GrpE family.</text>
</comment>
<dbReference type="GO" id="GO:0005737">
    <property type="term" value="C:cytoplasm"/>
    <property type="evidence" value="ECO:0007669"/>
    <property type="project" value="UniProtKB-SubCell"/>
</dbReference>
<evidence type="ECO:0000256" key="13">
    <source>
        <dbReference type="SAM" id="MobiDB-lite"/>
    </source>
</evidence>
<dbReference type="NCBIfam" id="NF010738">
    <property type="entry name" value="PRK14140.1"/>
    <property type="match status" value="1"/>
</dbReference>
<dbReference type="AlphaFoldDB" id="A0A4Q0VLS4"/>
<evidence type="ECO:0000256" key="8">
    <source>
        <dbReference type="ARBA" id="ARBA00072274"/>
    </source>
</evidence>
<comment type="function">
    <text evidence="7 10 11">Participates actively in the response to hyperosmotic and heat shock by preventing the aggregation of stress-denatured proteins, in association with DnaK and GrpE. It is the nucleotide exchange factor for DnaK and may function as a thermosensor. Unfolded proteins bind initially to DnaJ; upon interaction with the DnaJ-bound protein, DnaK hydrolyzes its bound ATP, resulting in the formation of a stable complex. GrpE releases ADP from DnaK; ATP binding to DnaK triggers the release of the substrate protein, thus completing the reaction cycle. Several rounds of ATP-dependent interactions between DnaJ, DnaK and GrpE are required for fully efficient folding.</text>
</comment>
<keyword evidence="5 10" id="KW-0346">Stress response</keyword>
<dbReference type="GO" id="GO:0051087">
    <property type="term" value="F:protein-folding chaperone binding"/>
    <property type="evidence" value="ECO:0007669"/>
    <property type="project" value="InterPro"/>
</dbReference>
<evidence type="ECO:0000256" key="11">
    <source>
        <dbReference type="RuleBase" id="RU000639"/>
    </source>
</evidence>
<feature type="compositionally biased region" description="Low complexity" evidence="13">
    <location>
        <begin position="27"/>
        <end position="45"/>
    </location>
</feature>
<evidence type="ECO:0000256" key="12">
    <source>
        <dbReference type="RuleBase" id="RU004478"/>
    </source>
</evidence>
<evidence type="ECO:0000313" key="15">
    <source>
        <dbReference type="Proteomes" id="UP000290602"/>
    </source>
</evidence>
<dbReference type="PANTHER" id="PTHR21237:SF23">
    <property type="entry name" value="GRPE PROTEIN HOMOLOG, MITOCHONDRIAL"/>
    <property type="match status" value="1"/>
</dbReference>
<accession>A0A4Q0VLS4</accession>
<dbReference type="CDD" id="cd00446">
    <property type="entry name" value="GrpE"/>
    <property type="match status" value="1"/>
</dbReference>
<dbReference type="InterPro" id="IPR013805">
    <property type="entry name" value="GrpE_CC"/>
</dbReference>
<keyword evidence="4 10" id="KW-0963">Cytoplasm</keyword>
<evidence type="ECO:0000256" key="7">
    <source>
        <dbReference type="ARBA" id="ARBA00053401"/>
    </source>
</evidence>
<comment type="subunit">
    <text evidence="3 10">Homodimer.</text>
</comment>
<dbReference type="EMBL" id="QXIL01000003">
    <property type="protein sequence ID" value="RXI79636.1"/>
    <property type="molecule type" value="Genomic_DNA"/>
</dbReference>
<dbReference type="HAMAP" id="MF_01151">
    <property type="entry name" value="GrpE"/>
    <property type="match status" value="1"/>
</dbReference>
<evidence type="ECO:0000256" key="9">
    <source>
        <dbReference type="ARBA" id="ARBA00076414"/>
    </source>
</evidence>
<evidence type="ECO:0000256" key="1">
    <source>
        <dbReference type="ARBA" id="ARBA00004496"/>
    </source>
</evidence>
<evidence type="ECO:0000256" key="6">
    <source>
        <dbReference type="ARBA" id="ARBA00023186"/>
    </source>
</evidence>
<gene>
    <name evidence="10 14" type="primary">grpE</name>
    <name evidence="14" type="ORF">DXH47_02620</name>
</gene>
<evidence type="ECO:0000256" key="10">
    <source>
        <dbReference type="HAMAP-Rule" id="MF_01151"/>
    </source>
</evidence>
<dbReference type="PROSITE" id="PS01071">
    <property type="entry name" value="GRPE"/>
    <property type="match status" value="1"/>
</dbReference>
<dbReference type="NCBIfam" id="NF010759">
    <property type="entry name" value="PRK14162.1"/>
    <property type="match status" value="1"/>
</dbReference>
<evidence type="ECO:0000256" key="5">
    <source>
        <dbReference type="ARBA" id="ARBA00023016"/>
    </source>
</evidence>
<dbReference type="Gene3D" id="2.30.22.10">
    <property type="entry name" value="Head domain of nucleotide exchange factor GrpE"/>
    <property type="match status" value="1"/>
</dbReference>
<feature type="region of interest" description="Disordered" evidence="13">
    <location>
        <begin position="1"/>
        <end position="65"/>
    </location>
</feature>
<dbReference type="GO" id="GO:0051082">
    <property type="term" value="F:unfolded protein binding"/>
    <property type="evidence" value="ECO:0007669"/>
    <property type="project" value="TreeGrafter"/>
</dbReference>
<protein>
    <recommendedName>
        <fullName evidence="8 10">Protein GrpE</fullName>
    </recommendedName>
    <alternativeName>
        <fullName evidence="9 10">HSP-70 cofactor</fullName>
    </alternativeName>
</protein>
<dbReference type="SUPFAM" id="SSF58014">
    <property type="entry name" value="Coiled-coil domain of nucleotide exchange factor GrpE"/>
    <property type="match status" value="1"/>
</dbReference>
<proteinExistence type="inferred from homology"/>
<dbReference type="GO" id="GO:0006457">
    <property type="term" value="P:protein folding"/>
    <property type="evidence" value="ECO:0007669"/>
    <property type="project" value="InterPro"/>
</dbReference>
<organism evidence="14 15">
    <name type="scientific">Levilactobacillus suantsaii</name>
    <dbReference type="NCBI Taxonomy" id="2292255"/>
    <lineage>
        <taxon>Bacteria</taxon>
        <taxon>Bacillati</taxon>
        <taxon>Bacillota</taxon>
        <taxon>Bacilli</taxon>
        <taxon>Lactobacillales</taxon>
        <taxon>Lactobacillaceae</taxon>
        <taxon>Levilactobacillus</taxon>
    </lineage>
</organism>
<comment type="caution">
    <text evidence="14">The sequence shown here is derived from an EMBL/GenBank/DDBJ whole genome shotgun (WGS) entry which is preliminary data.</text>
</comment>
<evidence type="ECO:0000256" key="2">
    <source>
        <dbReference type="ARBA" id="ARBA00009054"/>
    </source>
</evidence>
<reference evidence="14 15" key="1">
    <citation type="submission" date="2018-08" db="EMBL/GenBank/DDBJ databases">
        <title>Lactobacillus suantsai sp. nov., isolated from traditional fermented suan-tsai in Taiwan.</title>
        <authorList>
            <person name="Huang C.-H."/>
        </authorList>
    </citation>
    <scope>NUCLEOTIDE SEQUENCE [LARGE SCALE GENOMIC DNA]</scope>
    <source>
        <strain evidence="14 15">BCRC 12945</strain>
    </source>
</reference>
<dbReference type="SUPFAM" id="SSF51064">
    <property type="entry name" value="Head domain of nucleotide exchange factor GrpE"/>
    <property type="match status" value="1"/>
</dbReference>
<dbReference type="Gene3D" id="3.90.20.20">
    <property type="match status" value="1"/>
</dbReference>
<dbReference type="PRINTS" id="PR00773">
    <property type="entry name" value="GRPEPROTEIN"/>
</dbReference>
<keyword evidence="15" id="KW-1185">Reference proteome</keyword>
<dbReference type="GO" id="GO:0000774">
    <property type="term" value="F:adenyl-nucleotide exchange factor activity"/>
    <property type="evidence" value="ECO:0007669"/>
    <property type="project" value="InterPro"/>
</dbReference>
<keyword evidence="6 10" id="KW-0143">Chaperone</keyword>
<dbReference type="Proteomes" id="UP000290602">
    <property type="component" value="Unassembled WGS sequence"/>
</dbReference>
<dbReference type="Pfam" id="PF01025">
    <property type="entry name" value="GrpE"/>
    <property type="match status" value="1"/>
</dbReference>
<dbReference type="RefSeq" id="WP_129031525.1">
    <property type="nucleotide sequence ID" value="NZ_CP059603.1"/>
</dbReference>
<evidence type="ECO:0000313" key="14">
    <source>
        <dbReference type="EMBL" id="RXI79636.1"/>
    </source>
</evidence>
<dbReference type="InterPro" id="IPR000740">
    <property type="entry name" value="GrpE"/>
</dbReference>
<evidence type="ECO:0000256" key="4">
    <source>
        <dbReference type="ARBA" id="ARBA00022490"/>
    </source>
</evidence>
<sequence length="203" mass="22173">MADKQPTSAEDQQPKQPTSAEDQSQSAAPTDKAKQATADAQATAKAAKKPDPQATQLAAEQKKAADMEDKYLRAEAEIQNMQTRFEKEQATLIKYDGQQLAKDVLPVIDNLERALAVKATDEAAQGLKKGVQMTYDHLEDALKRNHVTEVAALGQKFDPTLHQAVQTVPASDDQPAETVVQVLQKGYQLKDRVLRPAMVVVAQ</sequence>
<evidence type="ECO:0000256" key="3">
    <source>
        <dbReference type="ARBA" id="ARBA00011738"/>
    </source>
</evidence>
<dbReference type="FunFam" id="2.30.22.10:FF:000001">
    <property type="entry name" value="Protein GrpE"/>
    <property type="match status" value="1"/>
</dbReference>
<dbReference type="GO" id="GO:0042803">
    <property type="term" value="F:protein homodimerization activity"/>
    <property type="evidence" value="ECO:0007669"/>
    <property type="project" value="InterPro"/>
</dbReference>
<comment type="subcellular location">
    <subcellularLocation>
        <location evidence="1 10">Cytoplasm</location>
    </subcellularLocation>
</comment>
<feature type="compositionally biased region" description="Polar residues" evidence="13">
    <location>
        <begin position="1"/>
        <end position="26"/>
    </location>
</feature>
<dbReference type="OrthoDB" id="9812586at2"/>